<sequence>MRHILRRILFYLVALWASVTLNFLIPHLAPGNPAQALVGKMHGRVAPQALHALEISLGVSHDPLYIQYFQYILNLIHGNLGISVTYMPTPVTDVLAQELPWTIVLVGVSLVISFVIGTILGIVVVWWRGALMDTILSPFFTFLSAIPYFWLALILLYYFGAQLGWFPLHGGYDADNIDQGWTIDFILSAAQYAFLPALTIVIGSISGWMLGMRNAMITTLSEDYVLMAEAKGLTTWRVMTSYAARNAILPNVTQFALSIGFVVSGSILTEVVFSYPGIGYATLQAVQSLDYSLLQGIFLVISIAVLVANLMADVLYVILDPRVRTGKG</sequence>
<feature type="transmembrane region" description="Helical" evidence="7">
    <location>
        <begin position="189"/>
        <end position="210"/>
    </location>
</feature>
<evidence type="ECO:0000256" key="7">
    <source>
        <dbReference type="RuleBase" id="RU363032"/>
    </source>
</evidence>
<evidence type="ECO:0000256" key="5">
    <source>
        <dbReference type="ARBA" id="ARBA00022989"/>
    </source>
</evidence>
<feature type="transmembrane region" description="Helical" evidence="7">
    <location>
        <begin position="296"/>
        <end position="319"/>
    </location>
</feature>
<feature type="transmembrane region" description="Helical" evidence="7">
    <location>
        <begin position="139"/>
        <end position="159"/>
    </location>
</feature>
<dbReference type="AlphaFoldDB" id="A0A5A5TB72"/>
<dbReference type="Pfam" id="PF00528">
    <property type="entry name" value="BPD_transp_1"/>
    <property type="match status" value="1"/>
</dbReference>
<name>A0A5A5TB72_9CHLR</name>
<reference evidence="9 10" key="1">
    <citation type="submission" date="2019-01" db="EMBL/GenBank/DDBJ databases">
        <title>Draft genome sequence of Dictyobacter sp. Uno17.</title>
        <authorList>
            <person name="Wang C.M."/>
            <person name="Zheng Y."/>
            <person name="Sakai Y."/>
            <person name="Abe K."/>
            <person name="Yokota A."/>
            <person name="Yabe S."/>
        </authorList>
    </citation>
    <scope>NUCLEOTIDE SEQUENCE [LARGE SCALE GENOMIC DNA]</scope>
    <source>
        <strain evidence="9 10">Uno17</strain>
    </source>
</reference>
<keyword evidence="6 7" id="KW-0472">Membrane</keyword>
<evidence type="ECO:0000256" key="2">
    <source>
        <dbReference type="ARBA" id="ARBA00022448"/>
    </source>
</evidence>
<evidence type="ECO:0000256" key="1">
    <source>
        <dbReference type="ARBA" id="ARBA00004651"/>
    </source>
</evidence>
<dbReference type="OrthoDB" id="9769919at2"/>
<proteinExistence type="inferred from homology"/>
<evidence type="ECO:0000256" key="4">
    <source>
        <dbReference type="ARBA" id="ARBA00022692"/>
    </source>
</evidence>
<evidence type="ECO:0000259" key="8">
    <source>
        <dbReference type="PROSITE" id="PS50928"/>
    </source>
</evidence>
<dbReference type="InterPro" id="IPR000515">
    <property type="entry name" value="MetI-like"/>
</dbReference>
<evidence type="ECO:0000313" key="9">
    <source>
        <dbReference type="EMBL" id="GCF08406.1"/>
    </source>
</evidence>
<feature type="domain" description="ABC transmembrane type-1" evidence="8">
    <location>
        <begin position="99"/>
        <end position="312"/>
    </location>
</feature>
<feature type="transmembrane region" description="Helical" evidence="7">
    <location>
        <begin position="101"/>
        <end position="127"/>
    </location>
</feature>
<keyword evidence="3" id="KW-1003">Cell membrane</keyword>
<dbReference type="InterPro" id="IPR035906">
    <property type="entry name" value="MetI-like_sf"/>
</dbReference>
<dbReference type="SUPFAM" id="SSF161098">
    <property type="entry name" value="MetI-like"/>
    <property type="match status" value="1"/>
</dbReference>
<evidence type="ECO:0000256" key="6">
    <source>
        <dbReference type="ARBA" id="ARBA00023136"/>
    </source>
</evidence>
<dbReference type="RefSeq" id="WP_149401393.1">
    <property type="nucleotide sequence ID" value="NZ_BIXY01000023.1"/>
</dbReference>
<feature type="transmembrane region" description="Helical" evidence="7">
    <location>
        <begin position="255"/>
        <end position="276"/>
    </location>
</feature>
<accession>A0A5A5TB72</accession>
<dbReference type="CDD" id="cd06261">
    <property type="entry name" value="TM_PBP2"/>
    <property type="match status" value="1"/>
</dbReference>
<dbReference type="Pfam" id="PF19300">
    <property type="entry name" value="BPD_transp_1_N"/>
    <property type="match status" value="1"/>
</dbReference>
<comment type="caution">
    <text evidence="9">The sequence shown here is derived from an EMBL/GenBank/DDBJ whole genome shotgun (WGS) entry which is preliminary data.</text>
</comment>
<dbReference type="EMBL" id="BIXY01000023">
    <property type="protein sequence ID" value="GCF08406.1"/>
    <property type="molecule type" value="Genomic_DNA"/>
</dbReference>
<keyword evidence="4 7" id="KW-0812">Transmembrane</keyword>
<keyword evidence="2 7" id="KW-0813">Transport</keyword>
<dbReference type="PANTHER" id="PTHR43376:SF1">
    <property type="entry name" value="OLIGOPEPTIDE TRANSPORT SYSTEM PERMEASE PROTEIN"/>
    <property type="match status" value="1"/>
</dbReference>
<keyword evidence="5 7" id="KW-1133">Transmembrane helix</keyword>
<dbReference type="InterPro" id="IPR045621">
    <property type="entry name" value="BPD_transp_1_N"/>
</dbReference>
<dbReference type="Gene3D" id="1.10.3720.10">
    <property type="entry name" value="MetI-like"/>
    <property type="match status" value="1"/>
</dbReference>
<evidence type="ECO:0000256" key="3">
    <source>
        <dbReference type="ARBA" id="ARBA00022475"/>
    </source>
</evidence>
<dbReference type="PANTHER" id="PTHR43376">
    <property type="entry name" value="OLIGOPEPTIDE TRANSPORT SYSTEM PERMEASE PROTEIN"/>
    <property type="match status" value="1"/>
</dbReference>
<dbReference type="Proteomes" id="UP000322530">
    <property type="component" value="Unassembled WGS sequence"/>
</dbReference>
<comment type="subcellular location">
    <subcellularLocation>
        <location evidence="1 7">Cell membrane</location>
        <topology evidence="1 7">Multi-pass membrane protein</topology>
    </subcellularLocation>
</comment>
<gene>
    <name evidence="9" type="ORF">KDI_19700</name>
</gene>
<dbReference type="GO" id="GO:0005886">
    <property type="term" value="C:plasma membrane"/>
    <property type="evidence" value="ECO:0007669"/>
    <property type="project" value="UniProtKB-SubCell"/>
</dbReference>
<organism evidence="9 10">
    <name type="scientific">Dictyobacter arantiisoli</name>
    <dbReference type="NCBI Taxonomy" id="2014874"/>
    <lineage>
        <taxon>Bacteria</taxon>
        <taxon>Bacillati</taxon>
        <taxon>Chloroflexota</taxon>
        <taxon>Ktedonobacteria</taxon>
        <taxon>Ktedonobacterales</taxon>
        <taxon>Dictyobacteraceae</taxon>
        <taxon>Dictyobacter</taxon>
    </lineage>
</organism>
<evidence type="ECO:0000313" key="10">
    <source>
        <dbReference type="Proteomes" id="UP000322530"/>
    </source>
</evidence>
<keyword evidence="10" id="KW-1185">Reference proteome</keyword>
<feature type="transmembrane region" description="Helical" evidence="7">
    <location>
        <begin position="9"/>
        <end position="29"/>
    </location>
</feature>
<dbReference type="GO" id="GO:0055085">
    <property type="term" value="P:transmembrane transport"/>
    <property type="evidence" value="ECO:0007669"/>
    <property type="project" value="InterPro"/>
</dbReference>
<dbReference type="PROSITE" id="PS50928">
    <property type="entry name" value="ABC_TM1"/>
    <property type="match status" value="1"/>
</dbReference>
<protein>
    <submittedName>
        <fullName evidence="9">Peptide ABC transporter permease</fullName>
    </submittedName>
</protein>
<comment type="similarity">
    <text evidence="7">Belongs to the binding-protein-dependent transport system permease family.</text>
</comment>